<reference evidence="2 3" key="1">
    <citation type="submission" date="2023-08" db="EMBL/GenBank/DDBJ databases">
        <title>Achromobacter seleniivolatilans sp. nov., isolated from seleniferous soil.</title>
        <authorList>
            <person name="Zhang S."/>
            <person name="Li K."/>
            <person name="Peng J."/>
            <person name="Zhao Q."/>
            <person name="Wang H."/>
            <person name="Guo Y."/>
        </authorList>
    </citation>
    <scope>NUCLEOTIDE SEQUENCE [LARGE SCALE GENOMIC DNA]</scope>
    <source>
        <strain evidence="2 3">R39</strain>
    </source>
</reference>
<dbReference type="EMBL" id="CP132976">
    <property type="protein sequence ID" value="WMD21516.1"/>
    <property type="molecule type" value="Genomic_DNA"/>
</dbReference>
<evidence type="ECO:0000313" key="2">
    <source>
        <dbReference type="EMBL" id="WMD21516.1"/>
    </source>
</evidence>
<gene>
    <name evidence="2" type="ORF">RAS12_03850</name>
</gene>
<feature type="signal peptide" evidence="1">
    <location>
        <begin position="1"/>
        <end position="24"/>
    </location>
</feature>
<organism evidence="2 3">
    <name type="scientific">Achromobacter seleniivolatilans</name>
    <dbReference type="NCBI Taxonomy" id="3047478"/>
    <lineage>
        <taxon>Bacteria</taxon>
        <taxon>Pseudomonadati</taxon>
        <taxon>Pseudomonadota</taxon>
        <taxon>Betaproteobacteria</taxon>
        <taxon>Burkholderiales</taxon>
        <taxon>Alcaligenaceae</taxon>
        <taxon>Achromobacter</taxon>
    </lineage>
</organism>
<sequence length="276" mass="30443">MLARQCPGLLGVMTVLVWTVPATAAAPEPSGNQHFLGIAYATEDGRELYREEHWVSRKQGREARLVQYQCPDGSPFARKWVRGATDDPAPDFDLYDHRDQYREGVRRADAQRTGAAREVYVQKSGTQRPQSVPVPAQPGLVIDAGFDAYVRTHWAALLASQEPVVPFLVPSRLAVYDLKLSGAESRPATAADDGPVYRFRLKLDAWYGFATPAVLMTYTASDRRLRRFEGVSNIRSANGGSLNVRIEFPPSERYAAPSQEDINAAAAQPLVPRCAG</sequence>
<protein>
    <recommendedName>
        <fullName evidence="4">Secreted protein</fullName>
    </recommendedName>
</protein>
<evidence type="ECO:0000313" key="3">
    <source>
        <dbReference type="Proteomes" id="UP001234798"/>
    </source>
</evidence>
<keyword evidence="1" id="KW-0732">Signal</keyword>
<proteinExistence type="predicted"/>
<name>A0ABY9M3D0_9BURK</name>
<evidence type="ECO:0008006" key="4">
    <source>
        <dbReference type="Google" id="ProtNLM"/>
    </source>
</evidence>
<dbReference type="RefSeq" id="WP_306945299.1">
    <property type="nucleotide sequence ID" value="NZ_CP132976.1"/>
</dbReference>
<accession>A0ABY9M3D0</accession>
<evidence type="ECO:0000256" key="1">
    <source>
        <dbReference type="SAM" id="SignalP"/>
    </source>
</evidence>
<feature type="chain" id="PRO_5046644882" description="Secreted protein" evidence="1">
    <location>
        <begin position="25"/>
        <end position="276"/>
    </location>
</feature>
<dbReference type="Proteomes" id="UP001234798">
    <property type="component" value="Chromosome"/>
</dbReference>
<keyword evidence="3" id="KW-1185">Reference proteome</keyword>